<name>A0ABP7X0A0_9SPHI</name>
<gene>
    <name evidence="1" type="ORF">GCM10022392_26320</name>
</gene>
<keyword evidence="2" id="KW-1185">Reference proteome</keyword>
<evidence type="ECO:0000313" key="1">
    <source>
        <dbReference type="EMBL" id="GAA4100472.1"/>
    </source>
</evidence>
<dbReference type="Proteomes" id="UP001500841">
    <property type="component" value="Unassembled WGS sequence"/>
</dbReference>
<organism evidence="1 2">
    <name type="scientific">Mucilaginibacter panaciglaebae</name>
    <dbReference type="NCBI Taxonomy" id="502331"/>
    <lineage>
        <taxon>Bacteria</taxon>
        <taxon>Pseudomonadati</taxon>
        <taxon>Bacteroidota</taxon>
        <taxon>Sphingobacteriia</taxon>
        <taxon>Sphingobacteriales</taxon>
        <taxon>Sphingobacteriaceae</taxon>
        <taxon>Mucilaginibacter</taxon>
    </lineage>
</organism>
<dbReference type="EMBL" id="BAABCV010000009">
    <property type="protein sequence ID" value="GAA4100472.1"/>
    <property type="molecule type" value="Genomic_DNA"/>
</dbReference>
<proteinExistence type="predicted"/>
<accession>A0ABP7X0A0</accession>
<sequence length="176" mass="20710">MQSNIHQILNPPPHEKQVLFAIDHKPYIDLRNKNIEVEKVYTNILSDLRQILAQLSFTASRTYLIQKYPNKGTLSQDLYEFVCLLCSVTLYKKNYCYRIVLETDSDIIKTVGEQAYSQVFRVAYRNTNYECTQHDLEDIITINTDKCDHYTYWKRRLTEDLNGDSLVAVEDANTDW</sequence>
<protein>
    <submittedName>
        <fullName evidence="1">Uncharacterized protein</fullName>
    </submittedName>
</protein>
<reference evidence="2" key="1">
    <citation type="journal article" date="2019" name="Int. J. Syst. Evol. Microbiol.">
        <title>The Global Catalogue of Microorganisms (GCM) 10K type strain sequencing project: providing services to taxonomists for standard genome sequencing and annotation.</title>
        <authorList>
            <consortium name="The Broad Institute Genomics Platform"/>
            <consortium name="The Broad Institute Genome Sequencing Center for Infectious Disease"/>
            <person name="Wu L."/>
            <person name="Ma J."/>
        </authorList>
    </citation>
    <scope>NUCLEOTIDE SEQUENCE [LARGE SCALE GENOMIC DNA]</scope>
    <source>
        <strain evidence="2">JCM 17085</strain>
    </source>
</reference>
<evidence type="ECO:0000313" key="2">
    <source>
        <dbReference type="Proteomes" id="UP001500841"/>
    </source>
</evidence>
<dbReference type="RefSeq" id="WP_345105275.1">
    <property type="nucleotide sequence ID" value="NZ_BAABCV010000009.1"/>
</dbReference>
<comment type="caution">
    <text evidence="1">The sequence shown here is derived from an EMBL/GenBank/DDBJ whole genome shotgun (WGS) entry which is preliminary data.</text>
</comment>